<dbReference type="Pfam" id="PF00171">
    <property type="entry name" value="Aldedh"/>
    <property type="match status" value="1"/>
</dbReference>
<dbReference type="EMBL" id="LAZR01030886">
    <property type="protein sequence ID" value="KKL55299.1"/>
    <property type="molecule type" value="Genomic_DNA"/>
</dbReference>
<dbReference type="InterPro" id="IPR016161">
    <property type="entry name" value="Ald_DH/histidinol_DH"/>
</dbReference>
<dbReference type="SUPFAM" id="SSF53720">
    <property type="entry name" value="ALDH-like"/>
    <property type="match status" value="1"/>
</dbReference>
<organism evidence="2">
    <name type="scientific">marine sediment metagenome</name>
    <dbReference type="NCBI Taxonomy" id="412755"/>
    <lineage>
        <taxon>unclassified sequences</taxon>
        <taxon>metagenomes</taxon>
        <taxon>ecological metagenomes</taxon>
    </lineage>
</organism>
<dbReference type="Gene3D" id="3.40.605.10">
    <property type="entry name" value="Aldehyde Dehydrogenase, Chain A, domain 1"/>
    <property type="match status" value="1"/>
</dbReference>
<feature type="domain" description="Aldehyde dehydrogenase" evidence="1">
    <location>
        <begin position="121"/>
        <end position="197"/>
    </location>
</feature>
<accession>A0A0F9D1B4</accession>
<evidence type="ECO:0000259" key="1">
    <source>
        <dbReference type="Pfam" id="PF00171"/>
    </source>
</evidence>
<dbReference type="PANTHER" id="PTHR42804">
    <property type="entry name" value="ALDEHYDE DEHYDROGENASE"/>
    <property type="match status" value="1"/>
</dbReference>
<sequence>MTGFKFPLIAVAFLAACSEGLGPVRYDVPPPTEPERISVSVGSVEVREVSLPLYAELETITMETPERQLITDIDILWADDPVRGITQALAVNLAEMTPAKVAAEPWPFSENADVRLEVRFTSALAQANALDVGLGGSVWSSDKAAAKEVAKRMECGSVWINSHGMIQPNAPFGGVKKSGFGVEFGEEGLKEYTDIQVIFA</sequence>
<dbReference type="PANTHER" id="PTHR42804:SF1">
    <property type="entry name" value="ALDEHYDE DEHYDROGENASE-RELATED"/>
    <property type="match status" value="1"/>
</dbReference>
<protein>
    <recommendedName>
        <fullName evidence="1">Aldehyde dehydrogenase domain-containing protein</fullName>
    </recommendedName>
</protein>
<evidence type="ECO:0000313" key="2">
    <source>
        <dbReference type="EMBL" id="KKL55299.1"/>
    </source>
</evidence>
<dbReference type="InterPro" id="IPR016163">
    <property type="entry name" value="Ald_DH_C"/>
</dbReference>
<name>A0A0F9D1B4_9ZZZZ</name>
<gene>
    <name evidence="2" type="ORF">LCGC14_2256800</name>
</gene>
<dbReference type="SUPFAM" id="SSF159594">
    <property type="entry name" value="XCC0632-like"/>
    <property type="match status" value="1"/>
</dbReference>
<dbReference type="Gene3D" id="3.40.309.10">
    <property type="entry name" value="Aldehyde Dehydrogenase, Chain A, domain 2"/>
    <property type="match status" value="1"/>
</dbReference>
<comment type="caution">
    <text evidence="2">The sequence shown here is derived from an EMBL/GenBank/DDBJ whole genome shotgun (WGS) entry which is preliminary data.</text>
</comment>
<dbReference type="GO" id="GO:0016620">
    <property type="term" value="F:oxidoreductase activity, acting on the aldehyde or oxo group of donors, NAD or NADP as acceptor"/>
    <property type="evidence" value="ECO:0007669"/>
    <property type="project" value="InterPro"/>
</dbReference>
<dbReference type="AlphaFoldDB" id="A0A0F9D1B4"/>
<reference evidence="2" key="1">
    <citation type="journal article" date="2015" name="Nature">
        <title>Complex archaea that bridge the gap between prokaryotes and eukaryotes.</title>
        <authorList>
            <person name="Spang A."/>
            <person name="Saw J.H."/>
            <person name="Jorgensen S.L."/>
            <person name="Zaremba-Niedzwiedzka K."/>
            <person name="Martijn J."/>
            <person name="Lind A.E."/>
            <person name="van Eijk R."/>
            <person name="Schleper C."/>
            <person name="Guy L."/>
            <person name="Ettema T.J."/>
        </authorList>
    </citation>
    <scope>NUCLEOTIDE SEQUENCE</scope>
</reference>
<dbReference type="PROSITE" id="PS51257">
    <property type="entry name" value="PROKAR_LIPOPROTEIN"/>
    <property type="match status" value="1"/>
</dbReference>
<dbReference type="InterPro" id="IPR015590">
    <property type="entry name" value="Aldehyde_DH_dom"/>
</dbReference>
<proteinExistence type="predicted"/>
<dbReference type="InterPro" id="IPR016162">
    <property type="entry name" value="Ald_DH_N"/>
</dbReference>